<comment type="similarity">
    <text evidence="1">Belongs to the Gfo/Idh/MocA family.</text>
</comment>
<feature type="domain" description="Gfo/Idh/MocA-like oxidoreductase N-terminal" evidence="3">
    <location>
        <begin position="17"/>
        <end position="140"/>
    </location>
</feature>
<dbReference type="EC" id="1.1.1.179" evidence="5"/>
<feature type="domain" description="GFO/IDH/MocA-like oxidoreductase" evidence="4">
    <location>
        <begin position="155"/>
        <end position="266"/>
    </location>
</feature>
<dbReference type="eggNOG" id="COG0673">
    <property type="taxonomic scope" value="Bacteria"/>
</dbReference>
<dbReference type="STRING" id="218140.BPSY_1796"/>
<comment type="caution">
    <text evidence="5">The sequence shown here is derived from an EMBL/GenBank/DDBJ whole genome shotgun (WGS) entry which is preliminary data.</text>
</comment>
<dbReference type="InterPro" id="IPR036291">
    <property type="entry name" value="NAD(P)-bd_dom_sf"/>
</dbReference>
<sequence length="346" mass="37412">MSATAPIHQHSQHEGQINVAILGAGGIAHTMARTLLAMSSDERYSSLINPYAVAARDRDRAAAFAEQYGLPVSYGSYEDLVADPNVDLVYIATPHSLHAEQSLLCLEAGKNILVEKSFTANARQAQQVFDLSESKGLLCTEAIWTRYMPSRGIIDEVIASGEIGEVVSATANLGYPITAHARLVDPALAGGALLDVGVYPLNFLDMALQGRDPSRIASAYQPYSTGVDAQSSTTLFYDDGIMAVASSSMLGQSDRKGCVWGTSGVMVCENINDVSSITVYGPGYEVIKEHPIPDQLTGYEYEVASAAHAVLEGRQECPEMPHSDTLRIMRMMDEIRGIWGVRYPFE</sequence>
<dbReference type="EMBL" id="JGZI01000010">
    <property type="protein sequence ID" value="KFI81388.1"/>
    <property type="molecule type" value="Genomic_DNA"/>
</dbReference>
<reference evidence="5 6" key="1">
    <citation type="submission" date="2014-03" db="EMBL/GenBank/DDBJ databases">
        <title>Genomics of Bifidobacteria.</title>
        <authorList>
            <person name="Ventura M."/>
            <person name="Milani C."/>
            <person name="Lugli G.A."/>
        </authorList>
    </citation>
    <scope>NUCLEOTIDE SEQUENCE [LARGE SCALE GENOMIC DNA]</scope>
    <source>
        <strain evidence="5 6">LMG 21775</strain>
    </source>
</reference>
<dbReference type="Pfam" id="PF22725">
    <property type="entry name" value="GFO_IDH_MocA_C3"/>
    <property type="match status" value="1"/>
</dbReference>
<proteinExistence type="inferred from homology"/>
<dbReference type="PANTHER" id="PTHR22604">
    <property type="entry name" value="OXIDOREDUCTASES"/>
    <property type="match status" value="1"/>
</dbReference>
<accession>A0A087CDN8</accession>
<dbReference type="GeneID" id="98300990"/>
<evidence type="ECO:0000313" key="6">
    <source>
        <dbReference type="Proteomes" id="UP000029050"/>
    </source>
</evidence>
<keyword evidence="2 5" id="KW-0560">Oxidoreductase</keyword>
<dbReference type="InterPro" id="IPR055170">
    <property type="entry name" value="GFO_IDH_MocA-like_dom"/>
</dbReference>
<dbReference type="SUPFAM" id="SSF55347">
    <property type="entry name" value="Glyceraldehyde-3-phosphate dehydrogenase-like, C-terminal domain"/>
    <property type="match status" value="1"/>
</dbReference>
<evidence type="ECO:0000256" key="1">
    <source>
        <dbReference type="ARBA" id="ARBA00010928"/>
    </source>
</evidence>
<gene>
    <name evidence="5" type="ORF">BPSY_1796</name>
</gene>
<evidence type="ECO:0000256" key="2">
    <source>
        <dbReference type="ARBA" id="ARBA00023002"/>
    </source>
</evidence>
<dbReference type="AlphaFoldDB" id="A0A087CDN8"/>
<dbReference type="Proteomes" id="UP000029050">
    <property type="component" value="Unassembled WGS sequence"/>
</dbReference>
<evidence type="ECO:0000259" key="3">
    <source>
        <dbReference type="Pfam" id="PF01408"/>
    </source>
</evidence>
<dbReference type="EC" id="1.3.1.20" evidence="5"/>
<dbReference type="Gene3D" id="3.40.50.720">
    <property type="entry name" value="NAD(P)-binding Rossmann-like Domain"/>
    <property type="match status" value="1"/>
</dbReference>
<keyword evidence="6" id="KW-1185">Reference proteome</keyword>
<protein>
    <submittedName>
        <fullName evidence="5">NAD-dependent oxidoreductase</fullName>
        <ecNumber evidence="5">1.1.1.179</ecNumber>
        <ecNumber evidence="5">1.3.1.20</ecNumber>
    </submittedName>
</protein>
<dbReference type="GO" id="GO:0047115">
    <property type="term" value="F:trans-1,2-dihydrobenzene-1,2-diol dehydrogenase activity"/>
    <property type="evidence" value="ECO:0007669"/>
    <property type="project" value="UniProtKB-EC"/>
</dbReference>
<dbReference type="Gene3D" id="3.30.360.10">
    <property type="entry name" value="Dihydrodipicolinate Reductase, domain 2"/>
    <property type="match status" value="1"/>
</dbReference>
<organism evidence="5 6">
    <name type="scientific">Bifidobacterium psychraerophilum</name>
    <dbReference type="NCBI Taxonomy" id="218140"/>
    <lineage>
        <taxon>Bacteria</taxon>
        <taxon>Bacillati</taxon>
        <taxon>Actinomycetota</taxon>
        <taxon>Actinomycetes</taxon>
        <taxon>Bifidobacteriales</taxon>
        <taxon>Bifidobacteriaceae</taxon>
        <taxon>Bifidobacterium</taxon>
    </lineage>
</organism>
<dbReference type="GO" id="GO:0047837">
    <property type="term" value="F:D-xylose 1-dehydrogenase (NADP+) activity"/>
    <property type="evidence" value="ECO:0007669"/>
    <property type="project" value="UniProtKB-EC"/>
</dbReference>
<dbReference type="SUPFAM" id="SSF51735">
    <property type="entry name" value="NAD(P)-binding Rossmann-fold domains"/>
    <property type="match status" value="1"/>
</dbReference>
<evidence type="ECO:0000259" key="4">
    <source>
        <dbReference type="Pfam" id="PF22725"/>
    </source>
</evidence>
<dbReference type="OrthoDB" id="9815825at2"/>
<name>A0A087CDN8_9BIFI</name>
<evidence type="ECO:0000313" key="5">
    <source>
        <dbReference type="EMBL" id="KFI81388.1"/>
    </source>
</evidence>
<dbReference type="RefSeq" id="WP_051921885.1">
    <property type="nucleotide sequence ID" value="NZ_JBDNPR010000002.1"/>
</dbReference>
<dbReference type="PANTHER" id="PTHR22604:SF105">
    <property type="entry name" value="TRANS-1,2-DIHYDROBENZENE-1,2-DIOL DEHYDROGENASE"/>
    <property type="match status" value="1"/>
</dbReference>
<dbReference type="InterPro" id="IPR000683">
    <property type="entry name" value="Gfo/Idh/MocA-like_OxRdtase_N"/>
</dbReference>
<dbReference type="GO" id="GO:0000166">
    <property type="term" value="F:nucleotide binding"/>
    <property type="evidence" value="ECO:0007669"/>
    <property type="project" value="InterPro"/>
</dbReference>
<dbReference type="Pfam" id="PF01408">
    <property type="entry name" value="GFO_IDH_MocA"/>
    <property type="match status" value="1"/>
</dbReference>
<dbReference type="InterPro" id="IPR050984">
    <property type="entry name" value="Gfo/Idh/MocA_domain"/>
</dbReference>